<feature type="region of interest" description="Disordered" evidence="7">
    <location>
        <begin position="88"/>
        <end position="159"/>
    </location>
</feature>
<comment type="subcellular location">
    <subcellularLocation>
        <location evidence="1">Nucleus</location>
    </subcellularLocation>
</comment>
<dbReference type="InterPro" id="IPR001138">
    <property type="entry name" value="Zn2Cys6_DnaBD"/>
</dbReference>
<evidence type="ECO:0000256" key="4">
    <source>
        <dbReference type="ARBA" id="ARBA00023026"/>
    </source>
</evidence>
<dbReference type="Proteomes" id="UP000016929">
    <property type="component" value="Unassembled WGS sequence"/>
</dbReference>
<dbReference type="GO" id="GO:0005634">
    <property type="term" value="C:nucleus"/>
    <property type="evidence" value="ECO:0007669"/>
    <property type="project" value="UniProtKB-SubCell"/>
</dbReference>
<evidence type="ECO:0000313" key="9">
    <source>
        <dbReference type="EMBL" id="EMT70214.1"/>
    </source>
</evidence>
<dbReference type="CDD" id="cd00067">
    <property type="entry name" value="GAL4"/>
    <property type="match status" value="1"/>
</dbReference>
<evidence type="ECO:0000259" key="8">
    <source>
        <dbReference type="PROSITE" id="PS50048"/>
    </source>
</evidence>
<dbReference type="HOGENOM" id="CLU_240139_0_0_1"/>
<feature type="compositionally biased region" description="Polar residues" evidence="7">
    <location>
        <begin position="1504"/>
        <end position="1525"/>
    </location>
</feature>
<dbReference type="GO" id="GO:0006351">
    <property type="term" value="P:DNA-templated transcription"/>
    <property type="evidence" value="ECO:0007669"/>
    <property type="project" value="InterPro"/>
</dbReference>
<protein>
    <recommendedName>
        <fullName evidence="8">Zn(2)-C6 fungal-type domain-containing protein</fullName>
    </recommendedName>
</protein>
<accession>N1RWK4</accession>
<feature type="domain" description="Zn(2)-C6 fungal-type" evidence="8">
    <location>
        <begin position="178"/>
        <end position="208"/>
    </location>
</feature>
<evidence type="ECO:0000256" key="3">
    <source>
        <dbReference type="ARBA" id="ARBA00023015"/>
    </source>
</evidence>
<dbReference type="STRING" id="1229665.N1RWK4"/>
<keyword evidence="10" id="KW-1185">Reference proteome</keyword>
<reference evidence="10" key="1">
    <citation type="submission" date="2012-09" db="EMBL/GenBank/DDBJ databases">
        <title>Genome sequencing and comparative transcriptomics of race 1 and race 4 of banana pathogen: Fusarium oxysporum f. sp. cubense.</title>
        <authorList>
            <person name="Fang X."/>
            <person name="Huang J."/>
        </authorList>
    </citation>
    <scope>NUCLEOTIDE SEQUENCE [LARGE SCALE GENOMIC DNA]</scope>
    <source>
        <strain evidence="10">race 4</strain>
    </source>
</reference>
<dbReference type="GO" id="GO:0000981">
    <property type="term" value="F:DNA-binding transcription factor activity, RNA polymerase II-specific"/>
    <property type="evidence" value="ECO:0007669"/>
    <property type="project" value="InterPro"/>
</dbReference>
<feature type="region of interest" description="Disordered" evidence="7">
    <location>
        <begin position="1489"/>
        <end position="1530"/>
    </location>
</feature>
<evidence type="ECO:0000256" key="6">
    <source>
        <dbReference type="ARBA" id="ARBA00023242"/>
    </source>
</evidence>
<dbReference type="InterPro" id="IPR050815">
    <property type="entry name" value="TF_fung"/>
</dbReference>
<keyword evidence="2" id="KW-0479">Metal-binding</keyword>
<dbReference type="SMART" id="SM00066">
    <property type="entry name" value="GAL4"/>
    <property type="match status" value="1"/>
</dbReference>
<dbReference type="Pfam" id="PF04082">
    <property type="entry name" value="Fungal_trans"/>
    <property type="match status" value="2"/>
</dbReference>
<dbReference type="InterPro" id="IPR007219">
    <property type="entry name" value="XnlR_reg_dom"/>
</dbReference>
<name>N1RWK4_FUSC4</name>
<evidence type="ECO:0000256" key="2">
    <source>
        <dbReference type="ARBA" id="ARBA00022723"/>
    </source>
</evidence>
<dbReference type="GO" id="GO:0003677">
    <property type="term" value="F:DNA binding"/>
    <property type="evidence" value="ECO:0007669"/>
    <property type="project" value="InterPro"/>
</dbReference>
<dbReference type="InterPro" id="IPR036864">
    <property type="entry name" value="Zn2-C6_fun-type_DNA-bd_sf"/>
</dbReference>
<feature type="compositionally biased region" description="Polar residues" evidence="7">
    <location>
        <begin position="851"/>
        <end position="876"/>
    </location>
</feature>
<dbReference type="PANTHER" id="PTHR47338">
    <property type="entry name" value="ZN(II)2CYS6 TRANSCRIPTION FACTOR (EUROFUNG)-RELATED"/>
    <property type="match status" value="1"/>
</dbReference>
<feature type="compositionally biased region" description="Polar residues" evidence="7">
    <location>
        <begin position="1"/>
        <end position="18"/>
    </location>
</feature>
<dbReference type="PROSITE" id="PS00463">
    <property type="entry name" value="ZN2_CY6_FUNGAL_1"/>
    <property type="match status" value="1"/>
</dbReference>
<dbReference type="Pfam" id="PF00172">
    <property type="entry name" value="Zn_clus"/>
    <property type="match status" value="1"/>
</dbReference>
<evidence type="ECO:0000256" key="1">
    <source>
        <dbReference type="ARBA" id="ARBA00004123"/>
    </source>
</evidence>
<keyword evidence="4" id="KW-0843">Virulence</keyword>
<dbReference type="PANTHER" id="PTHR47338:SF27">
    <property type="entry name" value="ZN(II)2CYS6 TRANSCRIPTION FACTOR (EUROFUNG)"/>
    <property type="match status" value="1"/>
</dbReference>
<feature type="region of interest" description="Disordered" evidence="7">
    <location>
        <begin position="1"/>
        <end position="21"/>
    </location>
</feature>
<feature type="region of interest" description="Disordered" evidence="7">
    <location>
        <begin position="261"/>
        <end position="318"/>
    </location>
</feature>
<gene>
    <name evidence="9" type="ORF">FOC4_g10008660</name>
</gene>
<dbReference type="PRINTS" id="PR00755">
    <property type="entry name" value="AFLATOXINBRP"/>
</dbReference>
<organism evidence="9 10">
    <name type="scientific">Fusarium oxysporum f. sp. cubense (strain race 4)</name>
    <name type="common">Panama disease fungus</name>
    <dbReference type="NCBI Taxonomy" id="2502994"/>
    <lineage>
        <taxon>Eukaryota</taxon>
        <taxon>Fungi</taxon>
        <taxon>Dikarya</taxon>
        <taxon>Ascomycota</taxon>
        <taxon>Pezizomycotina</taxon>
        <taxon>Sordariomycetes</taxon>
        <taxon>Hypocreomycetidae</taxon>
        <taxon>Hypocreales</taxon>
        <taxon>Nectriaceae</taxon>
        <taxon>Fusarium</taxon>
        <taxon>Fusarium oxysporum species complex</taxon>
    </lineage>
</organism>
<sequence>MSGRAVSNSQHAQQSFGSGPQLYRDVAELHAVPSPSHGALMDPSHFDDFAFAYQGLPDQPSLVSLADHAHAHASQSPTAFPQHQAMSGLAHNGLPFGTLPAGNRSQSMDGSDTPPDRTSPASNALEDSTTDEFGLASRSRADATDLGGKPKEDKADATPAWSELKTKAGKERKRLPLACIACRRKKIRCSGEKPACKHCLRSRIPCVYKVTTRKAAPRTDYMAMLDKRLKRMEERIIKVIPKSDQEVASSVTRAVVKPAIPGTVPSNKPTKKRGAEEAFGPDLEAWAKAPSKPKIDGDDRPSSLQVQEAEENKLQHEGTEALPSKEIQEHLAEVFFDNIYGQSYHLLHKPSYMRKLKNGTLPPVLVLTVCAVAARFTSSPLVNSSGPEFLRGEEWASHARDICTRRYEWPNLTILTCLLILGLHEFGTCQGGRSWALGGQAIRMAFALQLHKDLEYDPSGRTGPKKQLSFIDREIRRRIMWACFLMDRFNSSGTDRPMFIREDTIQIPLPVKEKYFQFDMPAPTEMLDGQVPHPASPNDGQLADARENMGVAAFLIRAIALWGRIITYLSQGGKDLDPNPMWEDESQYVKHLNDVVNLEASLPSSLKYSAENLDVHKTENTASQFLFMHICLQHNILFVSRAAMSARKQQGVHDDFFSEASKRTFSAANQISELLREAEQSRCFVSAPFAGYCAFSSTTVHILGVISGNPNMKPTAEANLTTNVKYLHKMKKYWGMFHWMVENVRTQYRNALDAMRAGANLQDRAAQSSFLQYGDWFNRYPHGLSDAEFMDPATHKRKDSGADGVLEAKPELQSVEEYFSTLPTPQSVEHKDTIRAVGPKRKQSAKKQAGLPTQSGQHLESMQGTDADSVSGAQELSNAQNPAFSTAMSPMSPANMTAFSHHAHTPTFFPPELLAMNFGQGANGNIDPLDRQLVFGGYSLDASTGLGGGQDIMSGLDWDAVASGAHPDGGLQGRRSTAKAGMNGQAAGMADGAGLSGPEASSACYMRKLKNGTLPPVLVLTVCAVAARFTSSPLVNSSGPEFLRGEEWASHARDICTRRYEWPNLTILTCLLILGLHEFGTCQGGRSWALGGQAIRMAFALQLHKDLEYDPSGRTGPKKQLSFIDREIRRRIMWACFLMDRFNSSGTDRPMFIREDTIQIPLPVKEKYFQFDMPAPTEMLDGQVPHPASPNDGQLADARENMGVAAFLIRAIALWGRIITYLSQGGKDLDPNPMWEDESQYVKHLNDVVNLEASLPSSLKYSAENLDVHKTENTASQFLFMHICLQHNILFVSRAAMSARKQQGVHDDFFSEASKRTFSAANQISELLREAEQSRCFVSAPFAGYCAFSSTTVHILGVISGNPNMKPTAEANLTTNVKYLHKMKKYWGMFHWMVENVRTQYRNALDAMRAGANLQDRAAQSSFLQYGDWFNRYPHGLSDAEFMDPATHKRKDSGADGVLEAKPELQSVEEYFSTLPTPQSVEHKDTIRAVGPKRKQSAKKQAGLPTQSGQHLESMQGTDADSVSGAQERRFSGGLGLPSNSYNPLAVSNAQNPAFSTAMSPMSPANMTAFSHHAHTPTFFPPELLAMNFGQGANGNIDPLDRQLVFGGYSLDASTGLGGGQDIMSGLDWDAVASGAHPDGGLQGRRSTAKAGMNGQAAGMADGAGLSGPEASSAWFMPFNMEPPEMGQDPGFNMGGIDPFTGVFGGGGSGLATPNALGGLQQQGP</sequence>
<feature type="region of interest" description="Disordered" evidence="7">
    <location>
        <begin position="836"/>
        <end position="876"/>
    </location>
</feature>
<dbReference type="EMBL" id="KB726324">
    <property type="protein sequence ID" value="EMT70214.1"/>
    <property type="molecule type" value="Genomic_DNA"/>
</dbReference>
<evidence type="ECO:0000256" key="7">
    <source>
        <dbReference type="SAM" id="MobiDB-lite"/>
    </source>
</evidence>
<dbReference type="PROSITE" id="PS50048">
    <property type="entry name" value="ZN2_CY6_FUNGAL_2"/>
    <property type="match status" value="1"/>
</dbReference>
<dbReference type="GO" id="GO:0008270">
    <property type="term" value="F:zinc ion binding"/>
    <property type="evidence" value="ECO:0007669"/>
    <property type="project" value="InterPro"/>
</dbReference>
<reference evidence="10" key="2">
    <citation type="journal article" date="2014" name="PLoS ONE">
        <title>Genome and Transcriptome Analysis of the Fungal Pathogen Fusarium oxysporum f. sp. cubense Causing Banana Vascular Wilt Disease.</title>
        <authorList>
            <person name="Guo L."/>
            <person name="Han L."/>
            <person name="Yang L."/>
            <person name="Zeng H."/>
            <person name="Fan D."/>
            <person name="Zhu Y."/>
            <person name="Feng Y."/>
            <person name="Wang G."/>
            <person name="Peng C."/>
            <person name="Jiang X."/>
            <person name="Zhou D."/>
            <person name="Ni P."/>
            <person name="Liang C."/>
            <person name="Liu L."/>
            <person name="Wang J."/>
            <person name="Mao C."/>
            <person name="Fang X."/>
            <person name="Peng M."/>
            <person name="Huang J."/>
        </authorList>
    </citation>
    <scope>NUCLEOTIDE SEQUENCE [LARGE SCALE GENOMIC DNA]</scope>
    <source>
        <strain evidence="10">race 4</strain>
    </source>
</reference>
<dbReference type="SUPFAM" id="SSF57701">
    <property type="entry name" value="Zn2/Cys6 DNA-binding domain"/>
    <property type="match status" value="1"/>
</dbReference>
<keyword evidence="3" id="KW-0805">Transcription regulation</keyword>
<dbReference type="Gene3D" id="4.10.240.10">
    <property type="entry name" value="Zn(2)-C6 fungal-type DNA-binding domain"/>
    <property type="match status" value="1"/>
</dbReference>
<proteinExistence type="predicted"/>
<keyword evidence="5" id="KW-0804">Transcription</keyword>
<evidence type="ECO:0000256" key="5">
    <source>
        <dbReference type="ARBA" id="ARBA00023163"/>
    </source>
</evidence>
<dbReference type="OrthoDB" id="39175at2759"/>
<dbReference type="CDD" id="cd12148">
    <property type="entry name" value="fungal_TF_MHR"/>
    <property type="match status" value="2"/>
</dbReference>
<evidence type="ECO:0000313" key="10">
    <source>
        <dbReference type="Proteomes" id="UP000016929"/>
    </source>
</evidence>
<dbReference type="SMART" id="SM00906">
    <property type="entry name" value="Fungal_trans"/>
    <property type="match status" value="2"/>
</dbReference>
<feature type="compositionally biased region" description="Basic and acidic residues" evidence="7">
    <location>
        <begin position="139"/>
        <end position="156"/>
    </location>
</feature>
<keyword evidence="6" id="KW-0539">Nucleus</keyword>